<dbReference type="Gene3D" id="3.30.70.3580">
    <property type="entry name" value="Antirestriction protein"/>
    <property type="match status" value="1"/>
</dbReference>
<dbReference type="AlphaFoldDB" id="A0A371X6A4"/>
<dbReference type="InterPro" id="IPR004914">
    <property type="entry name" value="Antirestrict"/>
</dbReference>
<proteinExistence type="inferred from homology"/>
<gene>
    <name evidence="2" type="ORF">DY251_18470</name>
</gene>
<reference evidence="3" key="1">
    <citation type="submission" date="2018-08" db="EMBL/GenBank/DDBJ databases">
        <authorList>
            <person name="Im W.T."/>
        </authorList>
    </citation>
    <scope>NUCLEOTIDE SEQUENCE [LARGE SCALE GENOMIC DNA]</scope>
    <source>
        <strain evidence="3">LA-28</strain>
    </source>
</reference>
<dbReference type="EMBL" id="QURN01000017">
    <property type="protein sequence ID" value="RFC64752.1"/>
    <property type="molecule type" value="Genomic_DNA"/>
</dbReference>
<accession>A0A371X6A4</accession>
<evidence type="ECO:0000313" key="2">
    <source>
        <dbReference type="EMBL" id="RFC64752.1"/>
    </source>
</evidence>
<evidence type="ECO:0000313" key="3">
    <source>
        <dbReference type="Proteomes" id="UP000262379"/>
    </source>
</evidence>
<dbReference type="Pfam" id="PF03230">
    <property type="entry name" value="Antirestrict"/>
    <property type="match status" value="1"/>
</dbReference>
<dbReference type="Proteomes" id="UP000262379">
    <property type="component" value="Unassembled WGS sequence"/>
</dbReference>
<keyword evidence="3" id="KW-1185">Reference proteome</keyword>
<comment type="caution">
    <text evidence="2">The sequence shown here is derived from an EMBL/GenBank/DDBJ whole genome shotgun (WGS) entry which is preliminary data.</text>
</comment>
<organism evidence="2 3">
    <name type="scientific">Mesorhizobium denitrificans</name>
    <dbReference type="NCBI Taxonomy" id="2294114"/>
    <lineage>
        <taxon>Bacteria</taxon>
        <taxon>Pseudomonadati</taxon>
        <taxon>Pseudomonadota</taxon>
        <taxon>Alphaproteobacteria</taxon>
        <taxon>Hyphomicrobiales</taxon>
        <taxon>Phyllobacteriaceae</taxon>
        <taxon>Mesorhizobium</taxon>
    </lineage>
</organism>
<name>A0A371X6A4_9HYPH</name>
<dbReference type="RefSeq" id="WP_116625396.1">
    <property type="nucleotide sequence ID" value="NZ_QURN01000017.1"/>
</dbReference>
<protein>
    <submittedName>
        <fullName evidence="2">Antirestriction protein</fullName>
    </submittedName>
</protein>
<sequence>MSTSSITRQAATVVPDDRRHDFMPAMFGMPLMMAAEFAIYSFMEKLSPLDYRGGYWQFFELDNKPLFIAPTSKPRFRITGDITTFQGEVSAEAAGIIATLFTCSHLSFQHPSELLPEGFARLHAYVDGHAEASEIFRAID</sequence>
<comment type="similarity">
    <text evidence="1">Belongs to the antirestriction protein family.</text>
</comment>
<evidence type="ECO:0000256" key="1">
    <source>
        <dbReference type="ARBA" id="ARBA00008618"/>
    </source>
</evidence>
<dbReference type="InterPro" id="IPR042297">
    <property type="entry name" value="Antirestriction_sf"/>
</dbReference>